<dbReference type="EMBL" id="JBELPY010000014">
    <property type="protein sequence ID" value="MFL9835541.1"/>
    <property type="molecule type" value="Genomic_DNA"/>
</dbReference>
<organism evidence="1 2">
    <name type="scientific">Chryseobacterium terrae</name>
    <dbReference type="NCBI Taxonomy" id="3163299"/>
    <lineage>
        <taxon>Bacteria</taxon>
        <taxon>Pseudomonadati</taxon>
        <taxon>Bacteroidota</taxon>
        <taxon>Flavobacteriia</taxon>
        <taxon>Flavobacteriales</taxon>
        <taxon>Weeksellaceae</taxon>
        <taxon>Chryseobacterium group</taxon>
        <taxon>Chryseobacterium</taxon>
    </lineage>
</organism>
<comment type="caution">
    <text evidence="1">The sequence shown here is derived from an EMBL/GenBank/DDBJ whole genome shotgun (WGS) entry which is preliminary data.</text>
</comment>
<sequence>MNLSTLFIIIAALIITGCGNRANTLLSQSESYSDKINPQNDKNYIPYYSEIYRADSLYITKNYDKSYKILDSLLNKYNPINGWTVNVPREYLISKSKVSKVNRKDVENYLDEKAYDVDAIFQDRSIAKLLEEFEINKEEVERIVAKNVSKININLRNELGDMTRKDQEVRLTNDNDSIKKVDSLHSQRLKEIIETVGFPNEKIVGGYRLQGKSSEIFLSLIFNHIAYNGDYDYFKKHLPKLIRNGTCDPFNYAMMEDRRNEINNKPIEYFVIIAVPESADRKKINANRKAIGLPSLEYEEFKKKVMSN</sequence>
<keyword evidence="2" id="KW-1185">Reference proteome</keyword>
<proteinExistence type="predicted"/>
<gene>
    <name evidence="1" type="ORF">ABS765_16105</name>
</gene>
<evidence type="ECO:0000313" key="2">
    <source>
        <dbReference type="Proteomes" id="UP001629058"/>
    </source>
</evidence>
<dbReference type="Proteomes" id="UP001629058">
    <property type="component" value="Unassembled WGS sequence"/>
</dbReference>
<evidence type="ECO:0008006" key="3">
    <source>
        <dbReference type="Google" id="ProtNLM"/>
    </source>
</evidence>
<reference evidence="1 2" key="1">
    <citation type="submission" date="2024-06" db="EMBL/GenBank/DDBJ databases">
        <authorList>
            <person name="Kaempfer P."/>
            <person name="Viver T."/>
        </authorList>
    </citation>
    <scope>NUCLEOTIDE SEQUENCE [LARGE SCALE GENOMIC DNA]</scope>
    <source>
        <strain evidence="1 2">ST-37</strain>
    </source>
</reference>
<dbReference type="RefSeq" id="WP_408092386.1">
    <property type="nucleotide sequence ID" value="NZ_JBELPY010000014.1"/>
</dbReference>
<name>A0ABW8Y5R8_9FLAO</name>
<protein>
    <recommendedName>
        <fullName evidence="3">Lipoprotein</fullName>
    </recommendedName>
</protein>
<accession>A0ABW8Y5R8</accession>
<evidence type="ECO:0000313" key="1">
    <source>
        <dbReference type="EMBL" id="MFL9835541.1"/>
    </source>
</evidence>